<comment type="caution">
    <text evidence="2">The sequence shown here is derived from an EMBL/GenBank/DDBJ whole genome shotgun (WGS) entry which is preliminary data.</text>
</comment>
<evidence type="ECO:0000313" key="2">
    <source>
        <dbReference type="EMBL" id="TYK16470.1"/>
    </source>
</evidence>
<proteinExistence type="predicted"/>
<evidence type="ECO:0000313" key="3">
    <source>
        <dbReference type="Proteomes" id="UP000321947"/>
    </source>
</evidence>
<dbReference type="Proteomes" id="UP000321947">
    <property type="component" value="Unassembled WGS sequence"/>
</dbReference>
<name>A0A5D3CYN6_CUCMM</name>
<feature type="region of interest" description="Disordered" evidence="1">
    <location>
        <begin position="213"/>
        <end position="233"/>
    </location>
</feature>
<sequence length="233" mass="26650">MPLLRTVAGLSSTEIVDVEEMVAMFLYVLVHDVINRVIQWEFNYLGTLDGTYIKVNVPAANRPTFRTQKGIRNRLADSLGYPCLTKRTEVPKGYPNAKGFLAPYRDKEMTNCDNIDEVDERDSVYAMTTATEEIRMATSSRASKHVWTKEEEDTLVECRGMKIEQWTMGHFVETFTDIRSNEPTEYEVFDMPNGNEEFPSVYSQGIDMFQEDVRASKGKVGSSKSKRKRGSQR</sequence>
<dbReference type="AlphaFoldDB" id="A0A5D3CYN6"/>
<feature type="compositionally biased region" description="Basic residues" evidence="1">
    <location>
        <begin position="224"/>
        <end position="233"/>
    </location>
</feature>
<protein>
    <submittedName>
        <fullName evidence="2">Retrotransposon protein</fullName>
    </submittedName>
</protein>
<organism evidence="2 3">
    <name type="scientific">Cucumis melo var. makuwa</name>
    <name type="common">Oriental melon</name>
    <dbReference type="NCBI Taxonomy" id="1194695"/>
    <lineage>
        <taxon>Eukaryota</taxon>
        <taxon>Viridiplantae</taxon>
        <taxon>Streptophyta</taxon>
        <taxon>Embryophyta</taxon>
        <taxon>Tracheophyta</taxon>
        <taxon>Spermatophyta</taxon>
        <taxon>Magnoliopsida</taxon>
        <taxon>eudicotyledons</taxon>
        <taxon>Gunneridae</taxon>
        <taxon>Pentapetalae</taxon>
        <taxon>rosids</taxon>
        <taxon>fabids</taxon>
        <taxon>Cucurbitales</taxon>
        <taxon>Cucurbitaceae</taxon>
        <taxon>Benincaseae</taxon>
        <taxon>Cucumis</taxon>
    </lineage>
</organism>
<evidence type="ECO:0000256" key="1">
    <source>
        <dbReference type="SAM" id="MobiDB-lite"/>
    </source>
</evidence>
<gene>
    <name evidence="2" type="ORF">E5676_scaffold21G002730</name>
</gene>
<dbReference type="EMBL" id="SSTD01008307">
    <property type="protein sequence ID" value="TYK16470.1"/>
    <property type="molecule type" value="Genomic_DNA"/>
</dbReference>
<accession>A0A5D3CYN6</accession>
<reference evidence="2 3" key="1">
    <citation type="submission" date="2019-08" db="EMBL/GenBank/DDBJ databases">
        <title>Draft genome sequences of two oriental melons (Cucumis melo L. var makuwa).</title>
        <authorList>
            <person name="Kwon S.-Y."/>
        </authorList>
    </citation>
    <scope>NUCLEOTIDE SEQUENCE [LARGE SCALE GENOMIC DNA]</scope>
    <source>
        <strain evidence="3">cv. Chang Bougi</strain>
        <tissue evidence="2">Leaf</tissue>
    </source>
</reference>